<dbReference type="GO" id="GO:0006310">
    <property type="term" value="P:DNA recombination"/>
    <property type="evidence" value="ECO:0007669"/>
    <property type="project" value="UniProtKB-KW"/>
</dbReference>
<keyword evidence="1" id="KW-0233">DNA recombination</keyword>
<dbReference type="SUPFAM" id="SSF56349">
    <property type="entry name" value="DNA breaking-rejoining enzymes"/>
    <property type="match status" value="1"/>
</dbReference>
<dbReference type="AlphaFoldDB" id="A0ABD5CKB4"/>
<protein>
    <submittedName>
        <fullName evidence="4">Integrase</fullName>
    </submittedName>
</protein>
<dbReference type="Pfam" id="PF00589">
    <property type="entry name" value="Phage_integrase"/>
    <property type="match status" value="1"/>
</dbReference>
<evidence type="ECO:0000256" key="2">
    <source>
        <dbReference type="SAM" id="MobiDB-lite"/>
    </source>
</evidence>
<dbReference type="InterPro" id="IPR011010">
    <property type="entry name" value="DNA_brk_join_enz"/>
</dbReference>
<dbReference type="RefSeq" id="WP_310033162.1">
    <property type="nucleotide sequence ID" value="NZ_JAVIZN010000002.1"/>
</dbReference>
<dbReference type="Proteomes" id="UP001245184">
    <property type="component" value="Unassembled WGS sequence"/>
</dbReference>
<dbReference type="InterPro" id="IPR002104">
    <property type="entry name" value="Integrase_catalytic"/>
</dbReference>
<evidence type="ECO:0000256" key="1">
    <source>
        <dbReference type="ARBA" id="ARBA00023172"/>
    </source>
</evidence>
<sequence length="484" mass="53503">MDFVKVKAQVISDSTGARTEIPTILTSNGILQPLTDYLIARSHDRSVSWMLKVVQATMLFLAYTEANAGNFQDPTALFRGFVQRLHTGTVGLDGLDPSGLFWEPLSAANARTLTGALTEFSAWLETNRGAILLNPETNLSNHDRALDELAREYRRNRSFLGHVQDLGHPQRGRSVRSKRSPKVDEESAVAFPTDRFEQLITTGFSSGGKVNLRSILIALLMQGAGLRLSECFHLWVHDVAEDPSDPSVALVRIHHPSLGAAPLDWLDDQGRPRQCNRSTYLRGRYGLAPRTQLVGTRRAGWKNPMLDGKHFMQAYWFPADYGRLFLRLWKAYLRQVAAFERTHPFAFINLSGAAAGQMYCLESFKTAHARAVRRCGLTPSKAAGTTPHGHRHSYGRMLRRAGLQPRLIQKAMHHKALGSQAVYTAPSLAETSDALNSAFADLGAHLPRSTIPPTLEQLMAHGFEDVDPDGLLSGTNPKLVRGAV</sequence>
<evidence type="ECO:0000313" key="4">
    <source>
        <dbReference type="EMBL" id="MDR6205428.1"/>
    </source>
</evidence>
<accession>A0ABD5CKB4</accession>
<dbReference type="PROSITE" id="PS51898">
    <property type="entry name" value="TYR_RECOMBINASE"/>
    <property type="match status" value="1"/>
</dbReference>
<dbReference type="InterPro" id="IPR013762">
    <property type="entry name" value="Integrase-like_cat_sf"/>
</dbReference>
<feature type="region of interest" description="Disordered" evidence="2">
    <location>
        <begin position="164"/>
        <end position="187"/>
    </location>
</feature>
<reference evidence="4 5" key="1">
    <citation type="submission" date="2023-08" db="EMBL/GenBank/DDBJ databases">
        <title>Genome sequencing of plant associated microbes to promote plant fitness in Sorghum bicolor and Oryza sativa.</title>
        <authorList>
            <person name="Coleman-Derr D."/>
        </authorList>
    </citation>
    <scope>NUCLEOTIDE SEQUENCE [LARGE SCALE GENOMIC DNA]</scope>
    <source>
        <strain evidence="4 5">SLBN-33</strain>
    </source>
</reference>
<feature type="compositionally biased region" description="Basic residues" evidence="2">
    <location>
        <begin position="170"/>
        <end position="180"/>
    </location>
</feature>
<feature type="domain" description="Tyr recombinase" evidence="3">
    <location>
        <begin position="186"/>
        <end position="436"/>
    </location>
</feature>
<dbReference type="Gene3D" id="1.10.443.10">
    <property type="entry name" value="Intergrase catalytic core"/>
    <property type="match status" value="1"/>
</dbReference>
<dbReference type="NCBIfam" id="NF040693">
    <property type="entry name" value="recomb_GmtY"/>
    <property type="match status" value="1"/>
</dbReference>
<dbReference type="CDD" id="cd00397">
    <property type="entry name" value="DNA_BRE_C"/>
    <property type="match status" value="1"/>
</dbReference>
<name>A0ABD5CKB4_9BURK</name>
<proteinExistence type="predicted"/>
<gene>
    <name evidence="4" type="ORF">QF025_004148</name>
</gene>
<dbReference type="EMBL" id="JAVIZN010000002">
    <property type="protein sequence ID" value="MDR6205428.1"/>
    <property type="molecule type" value="Genomic_DNA"/>
</dbReference>
<comment type="caution">
    <text evidence="4">The sequence shown here is derived from an EMBL/GenBank/DDBJ whole genome shotgun (WGS) entry which is preliminary data.</text>
</comment>
<organism evidence="4 5">
    <name type="scientific">Paraburkholderia graminis</name>
    <dbReference type="NCBI Taxonomy" id="60548"/>
    <lineage>
        <taxon>Bacteria</taxon>
        <taxon>Pseudomonadati</taxon>
        <taxon>Pseudomonadota</taxon>
        <taxon>Betaproteobacteria</taxon>
        <taxon>Burkholderiales</taxon>
        <taxon>Burkholderiaceae</taxon>
        <taxon>Paraburkholderia</taxon>
    </lineage>
</organism>
<evidence type="ECO:0000313" key="5">
    <source>
        <dbReference type="Proteomes" id="UP001245184"/>
    </source>
</evidence>
<evidence type="ECO:0000259" key="3">
    <source>
        <dbReference type="PROSITE" id="PS51898"/>
    </source>
</evidence>